<evidence type="ECO:0000313" key="4">
    <source>
        <dbReference type="Proteomes" id="UP000834106"/>
    </source>
</evidence>
<evidence type="ECO:0000256" key="1">
    <source>
        <dbReference type="SAM" id="MobiDB-lite"/>
    </source>
</evidence>
<accession>A0AAD1ZHI5</accession>
<feature type="region of interest" description="Disordered" evidence="1">
    <location>
        <begin position="217"/>
        <end position="242"/>
    </location>
</feature>
<organism evidence="3 4">
    <name type="scientific">Fraxinus pennsylvanica</name>
    <dbReference type="NCBI Taxonomy" id="56036"/>
    <lineage>
        <taxon>Eukaryota</taxon>
        <taxon>Viridiplantae</taxon>
        <taxon>Streptophyta</taxon>
        <taxon>Embryophyta</taxon>
        <taxon>Tracheophyta</taxon>
        <taxon>Spermatophyta</taxon>
        <taxon>Magnoliopsida</taxon>
        <taxon>eudicotyledons</taxon>
        <taxon>Gunneridae</taxon>
        <taxon>Pentapetalae</taxon>
        <taxon>asterids</taxon>
        <taxon>lamiids</taxon>
        <taxon>Lamiales</taxon>
        <taxon>Oleaceae</taxon>
        <taxon>Oleeae</taxon>
        <taxon>Fraxinus</taxon>
    </lineage>
</organism>
<feature type="region of interest" description="Disordered" evidence="1">
    <location>
        <begin position="343"/>
        <end position="362"/>
    </location>
</feature>
<feature type="region of interest" description="Disordered" evidence="1">
    <location>
        <begin position="98"/>
        <end position="122"/>
    </location>
</feature>
<dbReference type="EMBL" id="OU503045">
    <property type="protein sequence ID" value="CAI9769504.1"/>
    <property type="molecule type" value="Genomic_DNA"/>
</dbReference>
<dbReference type="InterPro" id="IPR059024">
    <property type="entry name" value="SYNRG_C"/>
</dbReference>
<dbReference type="Pfam" id="PF25999">
    <property type="entry name" value="SYNRG_C"/>
    <property type="match status" value="1"/>
</dbReference>
<keyword evidence="4" id="KW-1185">Reference proteome</keyword>
<feature type="compositionally biased region" description="Low complexity" evidence="1">
    <location>
        <begin position="58"/>
        <end position="71"/>
    </location>
</feature>
<gene>
    <name evidence="3" type="ORF">FPE_LOCUS16786</name>
</gene>
<feature type="region of interest" description="Disordered" evidence="1">
    <location>
        <begin position="1"/>
        <end position="75"/>
    </location>
</feature>
<feature type="compositionally biased region" description="Polar residues" evidence="1">
    <location>
        <begin position="227"/>
        <end position="242"/>
    </location>
</feature>
<sequence>MAAEDDEGDTFRDFKFPSFPPNPPPTTTFHSHHLPPSNAINSSTDDDKWGDFVEFPQQLSSTQSEPSKSQSADSKMMIPTRWVKPSGALPLALFGDAEEEEHEDGGGVDLNSSFDSNDTRNGSDYKCVGNTNTFGVNDIIANLYNQTRKIKFENGSGTNSSPSVDSNANDLILDDKSAEVRVENGFYSCSKLNAVSLGFSEWNLDFNGMNLNSNVNGTKNLSDKSTENGSGTNSNTRVDSNANDLVLDSKSREVKVENGFSYSSNLNAASSLFSDWNMDFNGMNSIVDGTKSLSVHSQQIKSENFGLSIKSNGSDAYQDGSSSHLLGGWTLELNKLTSNFDKNGREKELDGTTRDDDKDDDVDEGWEFKDAYSEWRPGDVNNMVDSNVHDFSGKSAYSSGIGSGSIDLFDAANQSIDLFSASTEVDLFSTSSGFPSSSQEVNLFEVQPSIAAPISFVSDTNSNIECTDIKDGLNPSLDVGYAESDDGFGEFTNAFSESEPKPREALDDILSLSKEAVSMLDGKVQGKETKLNNHEGALHLSIFGDEEPETNGHVDVQDAFMHQPTSYQRNSHASNSVIPINDLLSNLYSQAEQASSVDTMQKPIEIKLSPSDAVSKSDRVHNDDGGFDDNTWEFTDNFSKKRNNDEASLFSVEDEHLVSSSKLELNNFVDFYSRLKDELCFIAKVHIESLKNARSTAALSSKFAEVAALDNEILEASKELDQMNVIFKEDDSLDHPSGESYLKEFIEVLFEPKFLVLESEYHLSEKLLLVKRDLRLAIELIKHTTTMMKILKLGTLEEQQMYVTTWFEMISVCSQELKHGSLIWKQAIEKKIQSQILSEPQGREFILAVGEIYKVVVIIGASAKIFKPWTISCWSNIDILLEECHTLWSTSGFEEALLSVSETSSSDDASLIKSIKYICGLDAFALQNCFFTQHESLCRLSILSAGAVPGMKMIMWEDEQYFVTLANLWSNLMLERLASGGGDDDLGALRQLLTDQPNIPREEVQLIFHKVFAEELC</sequence>
<dbReference type="Proteomes" id="UP000834106">
    <property type="component" value="Chromosome 10"/>
</dbReference>
<reference evidence="3" key="1">
    <citation type="submission" date="2023-05" db="EMBL/GenBank/DDBJ databases">
        <authorList>
            <person name="Huff M."/>
        </authorList>
    </citation>
    <scope>NUCLEOTIDE SEQUENCE</scope>
</reference>
<proteinExistence type="predicted"/>
<dbReference type="PANTHER" id="PTHR35701:SF1">
    <property type="entry name" value="OS11G0148400 PROTEIN"/>
    <property type="match status" value="1"/>
</dbReference>
<feature type="compositionally biased region" description="Basic and acidic residues" evidence="1">
    <location>
        <begin position="343"/>
        <end position="356"/>
    </location>
</feature>
<protein>
    <recommendedName>
        <fullName evidence="2">Synergin gamma C-terminal domain-containing protein</fullName>
    </recommendedName>
</protein>
<dbReference type="PANTHER" id="PTHR35701">
    <property type="entry name" value="OS11G0148400 PROTEIN"/>
    <property type="match status" value="1"/>
</dbReference>
<name>A0AAD1ZHI5_9LAMI</name>
<feature type="domain" description="Synergin gamma C-terminal" evidence="2">
    <location>
        <begin position="797"/>
        <end position="972"/>
    </location>
</feature>
<evidence type="ECO:0000313" key="3">
    <source>
        <dbReference type="EMBL" id="CAI9769504.1"/>
    </source>
</evidence>
<evidence type="ECO:0000259" key="2">
    <source>
        <dbReference type="Pfam" id="PF25999"/>
    </source>
</evidence>
<dbReference type="AlphaFoldDB" id="A0AAD1ZHI5"/>